<comment type="catalytic activity">
    <reaction evidence="8">
        <text>N(2)-formyl-N(1)-(5-phospho-beta-D-ribosyl)glycinamide + L-glutamine + ATP + H2O = 2-formamido-N(1)-(5-O-phospho-beta-D-ribosyl)acetamidine + L-glutamate + ADP + phosphate + H(+)</text>
        <dbReference type="Rhea" id="RHEA:17129"/>
        <dbReference type="ChEBI" id="CHEBI:15377"/>
        <dbReference type="ChEBI" id="CHEBI:15378"/>
        <dbReference type="ChEBI" id="CHEBI:29985"/>
        <dbReference type="ChEBI" id="CHEBI:30616"/>
        <dbReference type="ChEBI" id="CHEBI:43474"/>
        <dbReference type="ChEBI" id="CHEBI:58359"/>
        <dbReference type="ChEBI" id="CHEBI:147286"/>
        <dbReference type="ChEBI" id="CHEBI:147287"/>
        <dbReference type="ChEBI" id="CHEBI:456216"/>
        <dbReference type="EC" id="6.3.5.3"/>
    </reaction>
</comment>
<keyword evidence="2 8" id="KW-0436">Ligase</keyword>
<comment type="catalytic activity">
    <reaction evidence="8">
        <text>L-glutamine + H2O = L-glutamate + NH4(+)</text>
        <dbReference type="Rhea" id="RHEA:15889"/>
        <dbReference type="ChEBI" id="CHEBI:15377"/>
        <dbReference type="ChEBI" id="CHEBI:28938"/>
        <dbReference type="ChEBI" id="CHEBI:29985"/>
        <dbReference type="ChEBI" id="CHEBI:58359"/>
        <dbReference type="EC" id="3.5.1.2"/>
    </reaction>
</comment>
<dbReference type="Pfam" id="PF13507">
    <property type="entry name" value="GATase_5"/>
    <property type="match status" value="1"/>
</dbReference>
<evidence type="ECO:0000313" key="9">
    <source>
        <dbReference type="EMBL" id="HEC57726.1"/>
    </source>
</evidence>
<keyword evidence="4 8" id="KW-0658">Purine biosynthesis</keyword>
<comment type="function">
    <text evidence="8">Part of the phosphoribosylformylglycinamidine synthase complex involved in the purines biosynthetic pathway. Catalyzes the ATP-dependent conversion of formylglycinamide ribonucleotide (FGAR) and glutamine to yield formylglycinamidine ribonucleotide (FGAM) and glutamate. The FGAM synthase complex is composed of three subunits. PurQ produces an ammonia molecule by converting glutamine to glutamate. PurL transfers the ammonia molecule to FGAR to form FGAM in an ATP-dependent manner. PurS interacts with PurQ and PurL and is thought to assist in the transfer of the ammonia molecule from PurQ to PurL.</text>
</comment>
<dbReference type="AlphaFoldDB" id="A0A1F2P3G5"/>
<accession>A0A1F2P3G5</accession>
<comment type="subunit">
    <text evidence="8">Part of the FGAM synthase complex composed of 1 PurL, 1 PurQ and 2 PurS subunits.</text>
</comment>
<dbReference type="GO" id="GO:0006189">
    <property type="term" value="P:'de novo' IMP biosynthetic process"/>
    <property type="evidence" value="ECO:0007669"/>
    <property type="project" value="UniProtKB-UniRule"/>
</dbReference>
<dbReference type="NCBIfam" id="NF002252">
    <property type="entry name" value="PRK01175.1"/>
    <property type="match status" value="1"/>
</dbReference>
<sequence length="273" mass="30801">MELVRACILRIEGTNCEDETFSAFKNAGMHPELVHLKQLTGDAEPRRSLEDYDCLMIPGGFSSGDYVRAGAIFAARIKSKLMNDVIDLLERGGLIVGICNGFQVLVELGLLPGLDDLVTDEPQMALHTNDSNRFECRLTLLRHELEEGESPFTSRIEKGAILRIPSAHAEGKIVFPEEFQDEYLEKMRENRQIVFRYVNPDGERGGYPWNPNGSIEDIAGITNQRGDVFGMMPHPERVFHAYNDPMRKRGEIKAYGDGKAIFDSIFEYLSSRK</sequence>
<keyword evidence="6 8" id="KW-0067">ATP-binding</keyword>
<evidence type="ECO:0000256" key="3">
    <source>
        <dbReference type="ARBA" id="ARBA00022741"/>
    </source>
</evidence>
<dbReference type="GO" id="GO:0005524">
    <property type="term" value="F:ATP binding"/>
    <property type="evidence" value="ECO:0007669"/>
    <property type="project" value="UniProtKB-KW"/>
</dbReference>
<evidence type="ECO:0000256" key="6">
    <source>
        <dbReference type="ARBA" id="ARBA00022840"/>
    </source>
</evidence>
<dbReference type="Gene3D" id="3.40.50.880">
    <property type="match status" value="1"/>
</dbReference>
<feature type="active site" evidence="8">
    <location>
        <position position="236"/>
    </location>
</feature>
<dbReference type="SMART" id="SM01211">
    <property type="entry name" value="GATase_5"/>
    <property type="match status" value="1"/>
</dbReference>
<organism evidence="10 11">
    <name type="scientific">Candidatus Syntropharchaeum butanivorans</name>
    <dbReference type="NCBI Taxonomy" id="1839936"/>
    <lineage>
        <taxon>Archaea</taxon>
        <taxon>Methanobacteriati</taxon>
        <taxon>Methanobacteriota</taxon>
        <taxon>Stenosarchaea group</taxon>
        <taxon>Methanomicrobia</taxon>
        <taxon>Methanosarcinales</taxon>
        <taxon>ANME-2 cluster</taxon>
        <taxon>Candidatus Syntropharchaeum</taxon>
    </lineage>
</organism>
<dbReference type="PANTHER" id="PTHR47552:SF1">
    <property type="entry name" value="PHOSPHORIBOSYLFORMYLGLYCINAMIDINE SYNTHASE SUBUNIT PURQ"/>
    <property type="match status" value="1"/>
</dbReference>
<evidence type="ECO:0000256" key="2">
    <source>
        <dbReference type="ARBA" id="ARBA00022598"/>
    </source>
</evidence>
<gene>
    <name evidence="8 9" type="primary">purQ</name>
    <name evidence="9" type="ORF">ENI32_07650</name>
    <name evidence="10" type="ORF">SBU_001399</name>
</gene>
<dbReference type="PATRIC" id="fig|1839936.3.peg.1420"/>
<dbReference type="InterPro" id="IPR010075">
    <property type="entry name" value="PRibForGlyAmidine_synth_PurQ"/>
</dbReference>
<dbReference type="EC" id="3.5.1.2" evidence="8"/>
<keyword evidence="5 8" id="KW-0378">Hydrolase</keyword>
<feature type="active site" description="Nucleophile" evidence="8">
    <location>
        <position position="99"/>
    </location>
</feature>
<dbReference type="EMBL" id="DRIE01000124">
    <property type="protein sequence ID" value="HEC57726.1"/>
    <property type="molecule type" value="Genomic_DNA"/>
</dbReference>
<proteinExistence type="inferred from homology"/>
<evidence type="ECO:0000256" key="7">
    <source>
        <dbReference type="ARBA" id="ARBA00022962"/>
    </source>
</evidence>
<dbReference type="Proteomes" id="UP000885936">
    <property type="component" value="Unassembled WGS sequence"/>
</dbReference>
<feature type="active site" evidence="8">
    <location>
        <position position="234"/>
    </location>
</feature>
<name>A0A1F2P3G5_9EURY</name>
<dbReference type="STRING" id="1839936.SBU_001399"/>
<dbReference type="EMBL" id="LYOR01000008">
    <property type="protein sequence ID" value="OFV65698.1"/>
    <property type="molecule type" value="Genomic_DNA"/>
</dbReference>
<evidence type="ECO:0000313" key="11">
    <source>
        <dbReference type="Proteomes" id="UP000185779"/>
    </source>
</evidence>
<reference evidence="10 11" key="1">
    <citation type="submission" date="2016-05" db="EMBL/GenBank/DDBJ databases">
        <title>Microbial consortia oxidize butane by reversing methanogenesis.</title>
        <authorList>
            <person name="Laso-Perez R."/>
            <person name="Richter M."/>
            <person name="Wegener G."/>
            <person name="Musat F."/>
        </authorList>
    </citation>
    <scope>NUCLEOTIDE SEQUENCE [LARGE SCALE GENOMIC DNA]</scope>
    <source>
        <strain evidence="10">BOX1</strain>
    </source>
</reference>
<evidence type="ECO:0000313" key="10">
    <source>
        <dbReference type="EMBL" id="OFV65698.1"/>
    </source>
</evidence>
<dbReference type="GO" id="GO:0005737">
    <property type="term" value="C:cytoplasm"/>
    <property type="evidence" value="ECO:0007669"/>
    <property type="project" value="UniProtKB-SubCell"/>
</dbReference>
<comment type="pathway">
    <text evidence="8">Purine metabolism; IMP biosynthesis via de novo pathway; 5-amino-1-(5-phospho-D-ribosyl)imidazole from N(2)-formyl-N(1)-(5-phospho-D-ribosyl)glycinamide: step 1/2.</text>
</comment>
<dbReference type="UniPathway" id="UPA00074">
    <property type="reaction ID" value="UER00128"/>
</dbReference>
<dbReference type="GO" id="GO:0004642">
    <property type="term" value="F:phosphoribosylformylglycinamidine synthase activity"/>
    <property type="evidence" value="ECO:0007669"/>
    <property type="project" value="UniProtKB-UniRule"/>
</dbReference>
<keyword evidence="11" id="KW-1185">Reference proteome</keyword>
<reference evidence="9" key="2">
    <citation type="journal article" date="2020" name="mSystems">
        <title>Genome- and Community-Level Interaction Insights into Carbon Utilization and Element Cycling Functions of Hydrothermarchaeota in Hydrothermal Sediment.</title>
        <authorList>
            <person name="Zhou Z."/>
            <person name="Liu Y."/>
            <person name="Xu W."/>
            <person name="Pan J."/>
            <person name="Luo Z.H."/>
            <person name="Li M."/>
        </authorList>
    </citation>
    <scope>NUCLEOTIDE SEQUENCE [LARGE SCALE GENOMIC DNA]</scope>
    <source>
        <strain evidence="9">HyVt-386</strain>
    </source>
</reference>
<dbReference type="PIRSF" id="PIRSF001586">
    <property type="entry name" value="FGAM_synth_I"/>
    <property type="match status" value="1"/>
</dbReference>
<dbReference type="SUPFAM" id="SSF52317">
    <property type="entry name" value="Class I glutamine amidotransferase-like"/>
    <property type="match status" value="1"/>
</dbReference>
<comment type="subcellular location">
    <subcellularLocation>
        <location evidence="8">Cytoplasm</location>
    </subcellularLocation>
</comment>
<dbReference type="EC" id="6.3.5.3" evidence="8"/>
<evidence type="ECO:0000256" key="4">
    <source>
        <dbReference type="ARBA" id="ARBA00022755"/>
    </source>
</evidence>
<dbReference type="PROSITE" id="PS51273">
    <property type="entry name" value="GATASE_TYPE_1"/>
    <property type="match status" value="1"/>
</dbReference>
<evidence type="ECO:0000256" key="8">
    <source>
        <dbReference type="HAMAP-Rule" id="MF_00421"/>
    </source>
</evidence>
<evidence type="ECO:0000256" key="1">
    <source>
        <dbReference type="ARBA" id="ARBA00022490"/>
    </source>
</evidence>
<dbReference type="NCBIfam" id="TIGR01737">
    <property type="entry name" value="FGAM_synth_I"/>
    <property type="match status" value="1"/>
</dbReference>
<dbReference type="HAMAP" id="MF_00421">
    <property type="entry name" value="PurQ"/>
    <property type="match status" value="1"/>
</dbReference>
<keyword evidence="7 8" id="KW-0315">Glutamine amidotransferase</keyword>
<protein>
    <recommendedName>
        <fullName evidence="8">Phosphoribosylformylglycinamidine synthase subunit PurQ</fullName>
        <shortName evidence="8">FGAM synthase</shortName>
        <ecNumber evidence="8">6.3.5.3</ecNumber>
    </recommendedName>
    <alternativeName>
        <fullName evidence="8">Formylglycinamide ribonucleotide amidotransferase subunit I</fullName>
        <shortName evidence="8">FGAR amidotransferase I</shortName>
        <shortName evidence="8">FGAR-AT I</shortName>
    </alternativeName>
    <alternativeName>
        <fullName evidence="8">Glutaminase PurQ</fullName>
        <ecNumber evidence="8">3.5.1.2</ecNumber>
    </alternativeName>
    <alternativeName>
        <fullName evidence="8">Phosphoribosylformylglycinamidine synthase subunit I</fullName>
    </alternativeName>
</protein>
<keyword evidence="3 8" id="KW-0547">Nucleotide-binding</keyword>
<keyword evidence="1 8" id="KW-0963">Cytoplasm</keyword>
<evidence type="ECO:0000256" key="5">
    <source>
        <dbReference type="ARBA" id="ARBA00022801"/>
    </source>
</evidence>
<dbReference type="Proteomes" id="UP000185779">
    <property type="component" value="Unassembled WGS sequence"/>
</dbReference>
<comment type="caution">
    <text evidence="10">The sequence shown here is derived from an EMBL/GenBank/DDBJ whole genome shotgun (WGS) entry which is preliminary data.</text>
</comment>
<dbReference type="InterPro" id="IPR029062">
    <property type="entry name" value="Class_I_gatase-like"/>
</dbReference>
<dbReference type="PANTHER" id="PTHR47552">
    <property type="entry name" value="PHOSPHORIBOSYLFORMYLGLYCINAMIDINE SYNTHASE SUBUNIT PURQ"/>
    <property type="match status" value="1"/>
</dbReference>
<dbReference type="GO" id="GO:0004359">
    <property type="term" value="F:glutaminase activity"/>
    <property type="evidence" value="ECO:0007669"/>
    <property type="project" value="UniProtKB-EC"/>
</dbReference>